<name>A0A8X6R8S1_NEPPI</name>
<protein>
    <submittedName>
        <fullName evidence="2">Uncharacterized protein</fullName>
    </submittedName>
</protein>
<sequence>GPWSPYVLNRSPSTSSSLSGLETGRTSPGEVSR</sequence>
<proteinExistence type="predicted"/>
<reference evidence="2" key="1">
    <citation type="submission" date="2020-08" db="EMBL/GenBank/DDBJ databases">
        <title>Multicomponent nature underlies the extraordinary mechanical properties of spider dragline silk.</title>
        <authorList>
            <person name="Kono N."/>
            <person name="Nakamura H."/>
            <person name="Mori M."/>
            <person name="Yoshida Y."/>
            <person name="Ohtoshi R."/>
            <person name="Malay A.D."/>
            <person name="Moran D.A.P."/>
            <person name="Tomita M."/>
            <person name="Numata K."/>
            <person name="Arakawa K."/>
        </authorList>
    </citation>
    <scope>NUCLEOTIDE SEQUENCE</scope>
</reference>
<dbReference type="AlphaFoldDB" id="A0A8X6R8S1"/>
<dbReference type="Proteomes" id="UP000887013">
    <property type="component" value="Unassembled WGS sequence"/>
</dbReference>
<evidence type="ECO:0000313" key="2">
    <source>
        <dbReference type="EMBL" id="GFU58592.1"/>
    </source>
</evidence>
<feature type="region of interest" description="Disordered" evidence="1">
    <location>
        <begin position="1"/>
        <end position="33"/>
    </location>
</feature>
<accession>A0A8X6R8S1</accession>
<gene>
    <name evidence="2" type="ORF">NPIL_26161</name>
</gene>
<dbReference type="EMBL" id="BMAW01040170">
    <property type="protein sequence ID" value="GFU58592.1"/>
    <property type="molecule type" value="Genomic_DNA"/>
</dbReference>
<feature type="compositionally biased region" description="Low complexity" evidence="1">
    <location>
        <begin position="10"/>
        <end position="27"/>
    </location>
</feature>
<evidence type="ECO:0000256" key="1">
    <source>
        <dbReference type="SAM" id="MobiDB-lite"/>
    </source>
</evidence>
<comment type="caution">
    <text evidence="2">The sequence shown here is derived from an EMBL/GenBank/DDBJ whole genome shotgun (WGS) entry which is preliminary data.</text>
</comment>
<keyword evidence="3" id="KW-1185">Reference proteome</keyword>
<evidence type="ECO:0000313" key="3">
    <source>
        <dbReference type="Proteomes" id="UP000887013"/>
    </source>
</evidence>
<feature type="non-terminal residue" evidence="2">
    <location>
        <position position="1"/>
    </location>
</feature>
<organism evidence="2 3">
    <name type="scientific">Nephila pilipes</name>
    <name type="common">Giant wood spider</name>
    <name type="synonym">Nephila maculata</name>
    <dbReference type="NCBI Taxonomy" id="299642"/>
    <lineage>
        <taxon>Eukaryota</taxon>
        <taxon>Metazoa</taxon>
        <taxon>Ecdysozoa</taxon>
        <taxon>Arthropoda</taxon>
        <taxon>Chelicerata</taxon>
        <taxon>Arachnida</taxon>
        <taxon>Araneae</taxon>
        <taxon>Araneomorphae</taxon>
        <taxon>Entelegynae</taxon>
        <taxon>Araneoidea</taxon>
        <taxon>Nephilidae</taxon>
        <taxon>Nephila</taxon>
    </lineage>
</organism>